<dbReference type="PANTHER" id="PTHR33050">
    <property type="entry name" value="REVERSE TRANSCRIPTASE DOMAIN-CONTAINING PROTEIN"/>
    <property type="match status" value="1"/>
</dbReference>
<gene>
    <name evidence="1" type="ORF">SNE40_009688</name>
</gene>
<organism evidence="1 2">
    <name type="scientific">Patella caerulea</name>
    <name type="common">Rayed Mediterranean limpet</name>
    <dbReference type="NCBI Taxonomy" id="87958"/>
    <lineage>
        <taxon>Eukaryota</taxon>
        <taxon>Metazoa</taxon>
        <taxon>Spiralia</taxon>
        <taxon>Lophotrochozoa</taxon>
        <taxon>Mollusca</taxon>
        <taxon>Gastropoda</taxon>
        <taxon>Patellogastropoda</taxon>
        <taxon>Patelloidea</taxon>
        <taxon>Patellidae</taxon>
        <taxon>Patella</taxon>
    </lineage>
</organism>
<evidence type="ECO:0008006" key="3">
    <source>
        <dbReference type="Google" id="ProtNLM"/>
    </source>
</evidence>
<reference evidence="1 2" key="1">
    <citation type="submission" date="2024-01" db="EMBL/GenBank/DDBJ databases">
        <title>The genome of the rayed Mediterranean limpet Patella caerulea (Linnaeus, 1758).</title>
        <authorList>
            <person name="Anh-Thu Weber A."/>
            <person name="Halstead-Nussloch G."/>
        </authorList>
    </citation>
    <scope>NUCLEOTIDE SEQUENCE [LARGE SCALE GENOMIC DNA]</scope>
    <source>
        <strain evidence="1">AATW-2023a</strain>
        <tissue evidence="1">Whole specimen</tissue>
    </source>
</reference>
<accession>A0AAN8JUL5</accession>
<keyword evidence="2" id="KW-1185">Reference proteome</keyword>
<evidence type="ECO:0000313" key="1">
    <source>
        <dbReference type="EMBL" id="KAK6181910.1"/>
    </source>
</evidence>
<name>A0AAN8JUL5_PATCE</name>
<comment type="caution">
    <text evidence="1">The sequence shown here is derived from an EMBL/GenBank/DDBJ whole genome shotgun (WGS) entry which is preliminary data.</text>
</comment>
<dbReference type="Proteomes" id="UP001347796">
    <property type="component" value="Unassembled WGS sequence"/>
</dbReference>
<dbReference type="PANTHER" id="PTHR33050:SF8">
    <property type="entry name" value="REVERSE TRANSCRIPTASE DOMAIN-CONTAINING PROTEIN"/>
    <property type="match status" value="1"/>
</dbReference>
<sequence>MEVRLPQDKLDKLRSKLLAFLNMKTNSKVTLRELQSLIGLLNYACYVVSPGRAFLRRIIDLTLGLKRPHHKRRLTFVAKKDMQAWLEFLKTFNGKAFILSDLWKTSESLQFYTDSSNLGFGGIFGHKWFCGVWQGYQLNYHINIRELFPIVLALELYAPTLQNSCVKFYSDNLSVVHILNKQTSKDPIIMRLVRRFMVLILKYNIMFKLFHIPGNLNRAADLLSRTQVHLFQQWYPAMDPIPTPIPHSLLVI</sequence>
<dbReference type="InterPro" id="IPR043502">
    <property type="entry name" value="DNA/RNA_pol_sf"/>
</dbReference>
<protein>
    <recommendedName>
        <fullName evidence="3">RNase H type-1 domain-containing protein</fullName>
    </recommendedName>
</protein>
<proteinExistence type="predicted"/>
<dbReference type="CDD" id="cd09275">
    <property type="entry name" value="RNase_HI_RT_DIRS1"/>
    <property type="match status" value="1"/>
</dbReference>
<dbReference type="AlphaFoldDB" id="A0AAN8JUL5"/>
<evidence type="ECO:0000313" key="2">
    <source>
        <dbReference type="Proteomes" id="UP001347796"/>
    </source>
</evidence>
<dbReference type="SUPFAM" id="SSF56672">
    <property type="entry name" value="DNA/RNA polymerases"/>
    <property type="match status" value="1"/>
</dbReference>
<dbReference type="EMBL" id="JAZGQO010000007">
    <property type="protein sequence ID" value="KAK6181910.1"/>
    <property type="molecule type" value="Genomic_DNA"/>
</dbReference>
<dbReference type="InterPro" id="IPR052055">
    <property type="entry name" value="Hepadnavirus_pol/RT"/>
</dbReference>